<dbReference type="GO" id="GO:0005524">
    <property type="term" value="F:ATP binding"/>
    <property type="evidence" value="ECO:0007669"/>
    <property type="project" value="UniProtKB-KW"/>
</dbReference>
<evidence type="ECO:0000313" key="21">
    <source>
        <dbReference type="EMBL" id="TXE04825.1"/>
    </source>
</evidence>
<feature type="domain" description="Polysaccharide chain length determinant N-terminal" evidence="18">
    <location>
        <begin position="16"/>
        <end position="104"/>
    </location>
</feature>
<dbReference type="NCBIfam" id="TIGR01007">
    <property type="entry name" value="eps_fam"/>
    <property type="match status" value="1"/>
</dbReference>
<keyword evidence="5" id="KW-1003">Cell membrane</keyword>
<dbReference type="InterPro" id="IPR005702">
    <property type="entry name" value="Wzc-like_C"/>
</dbReference>
<evidence type="ECO:0000259" key="20">
    <source>
        <dbReference type="Pfam" id="PF13807"/>
    </source>
</evidence>
<keyword evidence="22" id="KW-1185">Reference proteome</keyword>
<dbReference type="AlphaFoldDB" id="A0A5C7AC24"/>
<evidence type="ECO:0000256" key="6">
    <source>
        <dbReference type="ARBA" id="ARBA00022519"/>
    </source>
</evidence>
<dbReference type="SUPFAM" id="SSF52540">
    <property type="entry name" value="P-loop containing nucleoside triphosphate hydrolases"/>
    <property type="match status" value="1"/>
</dbReference>
<feature type="domain" description="Tyrosine-protein kinase G-rich" evidence="20">
    <location>
        <begin position="439"/>
        <end position="515"/>
    </location>
</feature>
<dbReference type="RefSeq" id="WP_146894302.1">
    <property type="nucleotide sequence ID" value="NZ_VORX01000012.1"/>
</dbReference>
<feature type="transmembrane region" description="Helical" evidence="17">
    <location>
        <begin position="497"/>
        <end position="518"/>
    </location>
</feature>
<keyword evidence="6" id="KW-0997">Cell inner membrane</keyword>
<evidence type="ECO:0000313" key="22">
    <source>
        <dbReference type="Proteomes" id="UP000321734"/>
    </source>
</evidence>
<dbReference type="Gene3D" id="3.40.50.300">
    <property type="entry name" value="P-loop containing nucleotide triphosphate hydrolases"/>
    <property type="match status" value="1"/>
</dbReference>
<dbReference type="PANTHER" id="PTHR32309:SF13">
    <property type="entry name" value="FERRIC ENTEROBACTIN TRANSPORT PROTEIN FEPE"/>
    <property type="match status" value="1"/>
</dbReference>
<dbReference type="Proteomes" id="UP000321734">
    <property type="component" value="Unassembled WGS sequence"/>
</dbReference>
<keyword evidence="7 21" id="KW-0808">Transferase</keyword>
<keyword evidence="11" id="KW-0067">ATP-binding</keyword>
<comment type="caution">
    <text evidence="21">The sequence shown here is derived from an EMBL/GenBank/DDBJ whole genome shotgun (WGS) entry which is preliminary data.</text>
</comment>
<protein>
    <recommendedName>
        <fullName evidence="4">non-specific protein-tyrosine kinase</fullName>
        <ecNumber evidence="4">2.7.10.2</ecNumber>
    </recommendedName>
</protein>
<keyword evidence="14" id="KW-0829">Tyrosine-protein kinase</keyword>
<dbReference type="Pfam" id="PF13807">
    <property type="entry name" value="GNVR"/>
    <property type="match status" value="1"/>
</dbReference>
<evidence type="ECO:0000256" key="10">
    <source>
        <dbReference type="ARBA" id="ARBA00022777"/>
    </source>
</evidence>
<keyword evidence="10 21" id="KW-0418">Kinase</keyword>
<dbReference type="EMBL" id="VORX01000012">
    <property type="protein sequence ID" value="TXE04825.1"/>
    <property type="molecule type" value="Genomic_DNA"/>
</dbReference>
<proteinExistence type="inferred from homology"/>
<evidence type="ECO:0000256" key="17">
    <source>
        <dbReference type="SAM" id="Phobius"/>
    </source>
</evidence>
<evidence type="ECO:0000256" key="12">
    <source>
        <dbReference type="ARBA" id="ARBA00022989"/>
    </source>
</evidence>
<evidence type="ECO:0000256" key="9">
    <source>
        <dbReference type="ARBA" id="ARBA00022741"/>
    </source>
</evidence>
<dbReference type="GO" id="GO:0005886">
    <property type="term" value="C:plasma membrane"/>
    <property type="evidence" value="ECO:0007669"/>
    <property type="project" value="UniProtKB-SubCell"/>
</dbReference>
<evidence type="ECO:0000256" key="8">
    <source>
        <dbReference type="ARBA" id="ARBA00022692"/>
    </source>
</evidence>
<dbReference type="OrthoDB" id="9794577at2"/>
<feature type="coiled-coil region" evidence="16">
    <location>
        <begin position="391"/>
        <end position="418"/>
    </location>
</feature>
<dbReference type="Pfam" id="PF13614">
    <property type="entry name" value="AAA_31"/>
    <property type="match status" value="1"/>
</dbReference>
<evidence type="ECO:0000256" key="15">
    <source>
        <dbReference type="ARBA" id="ARBA00051245"/>
    </source>
</evidence>
<reference evidence="21 22" key="1">
    <citation type="submission" date="2019-08" db="EMBL/GenBank/DDBJ databases">
        <title>Genome sequence of Gelidibacter salicanalis IC162T.</title>
        <authorList>
            <person name="Bowman J.P."/>
        </authorList>
    </citation>
    <scope>NUCLEOTIDE SEQUENCE [LARGE SCALE GENOMIC DNA]</scope>
    <source>
        <strain evidence="21 22">IC162</strain>
    </source>
</reference>
<evidence type="ECO:0000259" key="19">
    <source>
        <dbReference type="Pfam" id="PF13614"/>
    </source>
</evidence>
<evidence type="ECO:0000256" key="11">
    <source>
        <dbReference type="ARBA" id="ARBA00022840"/>
    </source>
</evidence>
<name>A0A5C7AC24_9FLAO</name>
<dbReference type="CDD" id="cd05387">
    <property type="entry name" value="BY-kinase"/>
    <property type="match status" value="1"/>
</dbReference>
<evidence type="ECO:0000256" key="16">
    <source>
        <dbReference type="SAM" id="Coils"/>
    </source>
</evidence>
<evidence type="ECO:0000256" key="7">
    <source>
        <dbReference type="ARBA" id="ARBA00022679"/>
    </source>
</evidence>
<dbReference type="InterPro" id="IPR050445">
    <property type="entry name" value="Bact_polysacc_biosynth/exp"/>
</dbReference>
<dbReference type="Pfam" id="PF02706">
    <property type="entry name" value="Wzz"/>
    <property type="match status" value="1"/>
</dbReference>
<dbReference type="PANTHER" id="PTHR32309">
    <property type="entry name" value="TYROSINE-PROTEIN KINASE"/>
    <property type="match status" value="1"/>
</dbReference>
<comment type="similarity">
    <text evidence="2">Belongs to the CpsD/CapB family.</text>
</comment>
<evidence type="ECO:0000256" key="13">
    <source>
        <dbReference type="ARBA" id="ARBA00023136"/>
    </source>
</evidence>
<comment type="subcellular location">
    <subcellularLocation>
        <location evidence="1">Cell inner membrane</location>
        <topology evidence="1">Multi-pass membrane protein</topology>
    </subcellularLocation>
</comment>
<keyword evidence="9" id="KW-0547">Nucleotide-binding</keyword>
<accession>A0A5C7AC24</accession>
<keyword evidence="16" id="KW-0175">Coiled coil</keyword>
<dbReference type="InterPro" id="IPR032807">
    <property type="entry name" value="GNVR"/>
</dbReference>
<gene>
    <name evidence="21" type="ORF">ES711_15925</name>
</gene>
<dbReference type="InterPro" id="IPR027417">
    <property type="entry name" value="P-loop_NTPase"/>
</dbReference>
<evidence type="ECO:0000256" key="2">
    <source>
        <dbReference type="ARBA" id="ARBA00007316"/>
    </source>
</evidence>
<sequence>MKSKMTQSTNEIKKTLNTYLRRWKFIAFFLVASLALAYTYLRYTTYEYKASATIKIKDDKQSQKLPNMADIGKGGLFSDGTNKINDEIAVMTSRSIIANIVKNLKLNVRYYEQGKIKEKESYENPPIQLNFFANDSIIHDVDTTLYIKIKSPSQFLMFKDDGKSLIDRDDSEGKLYSFGDRIKTGFGDMVMVPNIDPHAPKIGSNLKVSISNVNSIVNKYENSILTSTEDGSSVVKLELKDNIPKKAVDILNEIIREYNNDVIADKEEVVKVTSDFINNRLELVFKELEEVDFSAEQIQKRNNLTALGSQANIYLESEKQNEIQINNTANTIQLIEYLQEDINGANKSSDYLPSNLGINDPNINQVTKSYNELVAQRDKILKNSSDINPIVVNLNNEINSLKSNLENSLENMKKTSQISLDNLTREDSRIRGQLYTAPTKQRQLRDIERQQSIKESLYLYLLEKREESAISLGMFSPNAKVIDQAYSNYKPVSPNKMIIYLAAIVLGLMLPIGLIYGIDLLDTKIYDKEDLMNVVDIPYIGDIPMSGKDSKLINKIDYSPKAEAFRILRSNIDFVLKDHGDKAKKIFITSTRAKEGKSHTSINLASSISFSENSVLLIEMDIRVPKVLQYLKEKPSDKVGLSDFLADKKLHPEDIVTKIKNNNFLDVIASGTIPPNPSELLMSSRVKELFDYFETKYDYIIVDGSAVGLVSDTLLVSKFADLFIYVVSASNVDKRYVAKVAEPLYTDKRLPSMHVLLNGTNYDKKGYGYGYGYGYGNTPDKHRKWYQFNSKKS</sequence>
<evidence type="ECO:0000256" key="1">
    <source>
        <dbReference type="ARBA" id="ARBA00004429"/>
    </source>
</evidence>
<evidence type="ECO:0000256" key="14">
    <source>
        <dbReference type="ARBA" id="ARBA00023137"/>
    </source>
</evidence>
<comment type="catalytic activity">
    <reaction evidence="15">
        <text>L-tyrosyl-[protein] + ATP = O-phospho-L-tyrosyl-[protein] + ADP + H(+)</text>
        <dbReference type="Rhea" id="RHEA:10596"/>
        <dbReference type="Rhea" id="RHEA-COMP:10136"/>
        <dbReference type="Rhea" id="RHEA-COMP:20101"/>
        <dbReference type="ChEBI" id="CHEBI:15378"/>
        <dbReference type="ChEBI" id="CHEBI:30616"/>
        <dbReference type="ChEBI" id="CHEBI:46858"/>
        <dbReference type="ChEBI" id="CHEBI:61978"/>
        <dbReference type="ChEBI" id="CHEBI:456216"/>
        <dbReference type="EC" id="2.7.10.2"/>
    </reaction>
</comment>
<evidence type="ECO:0000259" key="18">
    <source>
        <dbReference type="Pfam" id="PF02706"/>
    </source>
</evidence>
<comment type="similarity">
    <text evidence="3">Belongs to the etk/wzc family.</text>
</comment>
<evidence type="ECO:0000256" key="5">
    <source>
        <dbReference type="ARBA" id="ARBA00022475"/>
    </source>
</evidence>
<dbReference type="InterPro" id="IPR025669">
    <property type="entry name" value="AAA_dom"/>
</dbReference>
<feature type="domain" description="AAA" evidence="19">
    <location>
        <begin position="584"/>
        <end position="716"/>
    </location>
</feature>
<organism evidence="21 22">
    <name type="scientific">Gelidibacter salicanalis</name>
    <dbReference type="NCBI Taxonomy" id="291193"/>
    <lineage>
        <taxon>Bacteria</taxon>
        <taxon>Pseudomonadati</taxon>
        <taxon>Bacteroidota</taxon>
        <taxon>Flavobacteriia</taxon>
        <taxon>Flavobacteriales</taxon>
        <taxon>Flavobacteriaceae</taxon>
        <taxon>Gelidibacter</taxon>
    </lineage>
</organism>
<keyword evidence="12 17" id="KW-1133">Transmembrane helix</keyword>
<dbReference type="GO" id="GO:0004715">
    <property type="term" value="F:non-membrane spanning protein tyrosine kinase activity"/>
    <property type="evidence" value="ECO:0007669"/>
    <property type="project" value="UniProtKB-EC"/>
</dbReference>
<dbReference type="EC" id="2.7.10.2" evidence="4"/>
<evidence type="ECO:0000256" key="3">
    <source>
        <dbReference type="ARBA" id="ARBA00008883"/>
    </source>
</evidence>
<dbReference type="InterPro" id="IPR003856">
    <property type="entry name" value="LPS_length_determ_N"/>
</dbReference>
<evidence type="ECO:0000256" key="4">
    <source>
        <dbReference type="ARBA" id="ARBA00011903"/>
    </source>
</evidence>
<keyword evidence="8 17" id="KW-0812">Transmembrane</keyword>
<keyword evidence="13 17" id="KW-0472">Membrane</keyword>